<dbReference type="InterPro" id="IPR015947">
    <property type="entry name" value="PUA-like_sf"/>
</dbReference>
<dbReference type="InterPro" id="IPR004521">
    <property type="entry name" value="Uncharacterised_CHP00451"/>
</dbReference>
<dbReference type="Pfam" id="PF01472">
    <property type="entry name" value="PUA"/>
    <property type="match status" value="1"/>
</dbReference>
<dbReference type="EMBL" id="RKLV01000014">
    <property type="protein sequence ID" value="MCX2819936.1"/>
    <property type="molecule type" value="Genomic_DNA"/>
</dbReference>
<accession>A0A9Q4GK83</accession>
<dbReference type="Gene3D" id="3.10.450.120">
    <property type="entry name" value="Pre-PUA domain, domain 1"/>
    <property type="match status" value="1"/>
</dbReference>
<dbReference type="SUPFAM" id="SSF88697">
    <property type="entry name" value="PUA domain-like"/>
    <property type="match status" value="1"/>
</dbReference>
<dbReference type="CDD" id="cd21154">
    <property type="entry name" value="PUA_MJ1432-like"/>
    <property type="match status" value="1"/>
</dbReference>
<dbReference type="PIRSF" id="PIRSF005067">
    <property type="entry name" value="Tma_RNA-bind_prd"/>
    <property type="match status" value="1"/>
</dbReference>
<sequence>MEIRSRHHLRDDEADEVRHGIRDALGVAPSEGASIEEAEVDDGPDLYLVDGEPLVVRIDGEYFVTVQGALALEPDEALVTVDAGAVEFVTNGADVMRPGVVEADTGIRKGDLVVVVEENHGKPLAVGHALADGDGMTGDEGRVVESVYHVGDELWGFEP</sequence>
<dbReference type="PROSITE" id="PS50890">
    <property type="entry name" value="PUA"/>
    <property type="match status" value="1"/>
</dbReference>
<dbReference type="Gene3D" id="2.30.130.10">
    <property type="entry name" value="PUA domain"/>
    <property type="match status" value="1"/>
</dbReference>
<gene>
    <name evidence="2" type="ORF">EGH25_11295</name>
</gene>
<organism evidence="2 3">
    <name type="scientific">Halorutilus salinus</name>
    <dbReference type="NCBI Taxonomy" id="2487751"/>
    <lineage>
        <taxon>Archaea</taxon>
        <taxon>Methanobacteriati</taxon>
        <taxon>Methanobacteriota</taxon>
        <taxon>Stenosarchaea group</taxon>
        <taxon>Halobacteria</taxon>
        <taxon>Halorutilales</taxon>
        <taxon>Halorutilaceae</taxon>
        <taxon>Halorutilus</taxon>
    </lineage>
</organism>
<name>A0A9Q4GK83_9EURY</name>
<feature type="domain" description="PUA" evidence="1">
    <location>
        <begin position="77"/>
        <end position="151"/>
    </location>
</feature>
<evidence type="ECO:0000259" key="1">
    <source>
        <dbReference type="SMART" id="SM00359"/>
    </source>
</evidence>
<dbReference type="RefSeq" id="WP_266088645.1">
    <property type="nucleotide sequence ID" value="NZ_RKLV01000014.1"/>
</dbReference>
<keyword evidence="3" id="KW-1185">Reference proteome</keyword>
<protein>
    <submittedName>
        <fullName evidence="2">RNA-binding protein</fullName>
    </submittedName>
</protein>
<dbReference type="InterPro" id="IPR016437">
    <property type="entry name" value="MCT-1/Tma20"/>
</dbReference>
<dbReference type="NCBIfam" id="TIGR00451">
    <property type="entry name" value="unchar_dom_2"/>
    <property type="match status" value="1"/>
</dbReference>
<dbReference type="Proteomes" id="UP001149411">
    <property type="component" value="Unassembled WGS sequence"/>
</dbReference>
<dbReference type="AlphaFoldDB" id="A0A9Q4GK83"/>
<proteinExistence type="predicted"/>
<dbReference type="GO" id="GO:0003723">
    <property type="term" value="F:RNA binding"/>
    <property type="evidence" value="ECO:0007669"/>
    <property type="project" value="InterPro"/>
</dbReference>
<dbReference type="InterPro" id="IPR002478">
    <property type="entry name" value="PUA"/>
</dbReference>
<dbReference type="InterPro" id="IPR022430">
    <property type="entry name" value="CHP03684"/>
</dbReference>
<dbReference type="PANTHER" id="PTHR22798:SF0">
    <property type="entry name" value="MALIGNANT T-CELL-AMPLIFIED SEQUENCE 1"/>
    <property type="match status" value="1"/>
</dbReference>
<dbReference type="InterPro" id="IPR036974">
    <property type="entry name" value="PUA_sf"/>
</dbReference>
<dbReference type="NCBIfam" id="TIGR03684">
    <property type="entry name" value="arCOG00985"/>
    <property type="match status" value="1"/>
</dbReference>
<dbReference type="PANTHER" id="PTHR22798">
    <property type="entry name" value="MCT-1 PROTEIN"/>
    <property type="match status" value="1"/>
</dbReference>
<evidence type="ECO:0000313" key="2">
    <source>
        <dbReference type="EMBL" id="MCX2819936.1"/>
    </source>
</evidence>
<evidence type="ECO:0000313" key="3">
    <source>
        <dbReference type="Proteomes" id="UP001149411"/>
    </source>
</evidence>
<reference evidence="2" key="1">
    <citation type="submission" date="2022-09" db="EMBL/GenBank/DDBJ databases">
        <title>Haloadaptaus new haloarchaeum isolated from saline soil.</title>
        <authorList>
            <person name="Duran-Viseras A."/>
            <person name="Sanchez-Porro C."/>
            <person name="Ventosa A."/>
        </authorList>
    </citation>
    <scope>NUCLEOTIDE SEQUENCE</scope>
    <source>
        <strain evidence="2">F3-133</strain>
    </source>
</reference>
<dbReference type="GO" id="GO:0001731">
    <property type="term" value="P:formation of translation preinitiation complex"/>
    <property type="evidence" value="ECO:0007669"/>
    <property type="project" value="TreeGrafter"/>
</dbReference>
<comment type="caution">
    <text evidence="2">The sequence shown here is derived from an EMBL/GenBank/DDBJ whole genome shotgun (WGS) entry which is preliminary data.</text>
</comment>
<dbReference type="SMART" id="SM00359">
    <property type="entry name" value="PUA"/>
    <property type="match status" value="1"/>
</dbReference>
<dbReference type="NCBIfam" id="NF011153">
    <property type="entry name" value="PRK14560.1-4"/>
    <property type="match status" value="1"/>
</dbReference>